<name>A0AAN6TL06_9PEZI</name>
<proteinExistence type="predicted"/>
<reference evidence="1" key="2">
    <citation type="submission" date="2023-05" db="EMBL/GenBank/DDBJ databases">
        <authorList>
            <consortium name="Lawrence Berkeley National Laboratory"/>
            <person name="Steindorff A."/>
            <person name="Hensen N."/>
            <person name="Bonometti L."/>
            <person name="Westerberg I."/>
            <person name="Brannstrom I.O."/>
            <person name="Guillou S."/>
            <person name="Cros-Aarteil S."/>
            <person name="Calhoun S."/>
            <person name="Haridas S."/>
            <person name="Kuo A."/>
            <person name="Mondo S."/>
            <person name="Pangilinan J."/>
            <person name="Riley R."/>
            <person name="Labutti K."/>
            <person name="Andreopoulos B."/>
            <person name="Lipzen A."/>
            <person name="Chen C."/>
            <person name="Yanf M."/>
            <person name="Daum C."/>
            <person name="Ng V."/>
            <person name="Clum A."/>
            <person name="Ohm R."/>
            <person name="Martin F."/>
            <person name="Silar P."/>
            <person name="Natvig D."/>
            <person name="Lalanne C."/>
            <person name="Gautier V."/>
            <person name="Ament-Velasquez S.L."/>
            <person name="Kruys A."/>
            <person name="Hutchinson M.I."/>
            <person name="Powell A.J."/>
            <person name="Barry K."/>
            <person name="Miller A.N."/>
            <person name="Grigoriev I.V."/>
            <person name="Debuchy R."/>
            <person name="Gladieux P."/>
            <person name="Thoren M.H."/>
            <person name="Johannesson H."/>
        </authorList>
    </citation>
    <scope>NUCLEOTIDE SEQUENCE</scope>
    <source>
        <strain evidence="1">CBS 508.74</strain>
    </source>
</reference>
<comment type="caution">
    <text evidence="1">The sequence shown here is derived from an EMBL/GenBank/DDBJ whole genome shotgun (WGS) entry which is preliminary data.</text>
</comment>
<dbReference type="EMBL" id="MU853333">
    <property type="protein sequence ID" value="KAK4116231.1"/>
    <property type="molecule type" value="Genomic_DNA"/>
</dbReference>
<dbReference type="Proteomes" id="UP001302812">
    <property type="component" value="Unassembled WGS sequence"/>
</dbReference>
<gene>
    <name evidence="1" type="ORF">N656DRAFT_231756</name>
</gene>
<sequence>MSLGSCARNTAALTLLSPEESVPLTDVMLTQIGRKGVSPAWRLVAKSYITVTPICPQVPVVCCLRGLRKSDDMPIGTAQRNLPDDNATLCWTERAEIKQCPLDPTAILPIVLRPIINVFPPYGSCYTAAGNRGCGQKKKPTTALCSVPVTGSRVPNVRYSSPIKERFK</sequence>
<reference evidence="1" key="1">
    <citation type="journal article" date="2023" name="Mol. Phylogenet. Evol.">
        <title>Genome-scale phylogeny and comparative genomics of the fungal order Sordariales.</title>
        <authorList>
            <person name="Hensen N."/>
            <person name="Bonometti L."/>
            <person name="Westerberg I."/>
            <person name="Brannstrom I.O."/>
            <person name="Guillou S."/>
            <person name="Cros-Aarteil S."/>
            <person name="Calhoun S."/>
            <person name="Haridas S."/>
            <person name="Kuo A."/>
            <person name="Mondo S."/>
            <person name="Pangilinan J."/>
            <person name="Riley R."/>
            <person name="LaButti K."/>
            <person name="Andreopoulos B."/>
            <person name="Lipzen A."/>
            <person name="Chen C."/>
            <person name="Yan M."/>
            <person name="Daum C."/>
            <person name="Ng V."/>
            <person name="Clum A."/>
            <person name="Steindorff A."/>
            <person name="Ohm R.A."/>
            <person name="Martin F."/>
            <person name="Silar P."/>
            <person name="Natvig D.O."/>
            <person name="Lalanne C."/>
            <person name="Gautier V."/>
            <person name="Ament-Velasquez S.L."/>
            <person name="Kruys A."/>
            <person name="Hutchinson M.I."/>
            <person name="Powell A.J."/>
            <person name="Barry K."/>
            <person name="Miller A.N."/>
            <person name="Grigoriev I.V."/>
            <person name="Debuchy R."/>
            <person name="Gladieux P."/>
            <person name="Hiltunen Thoren M."/>
            <person name="Johannesson H."/>
        </authorList>
    </citation>
    <scope>NUCLEOTIDE SEQUENCE</scope>
    <source>
        <strain evidence="1">CBS 508.74</strain>
    </source>
</reference>
<accession>A0AAN6TL06</accession>
<dbReference type="AlphaFoldDB" id="A0AAN6TL06"/>
<evidence type="ECO:0000313" key="2">
    <source>
        <dbReference type="Proteomes" id="UP001302812"/>
    </source>
</evidence>
<dbReference type="RefSeq" id="XP_064673801.1">
    <property type="nucleotide sequence ID" value="XM_064808966.1"/>
</dbReference>
<organism evidence="1 2">
    <name type="scientific">Canariomyces notabilis</name>
    <dbReference type="NCBI Taxonomy" id="2074819"/>
    <lineage>
        <taxon>Eukaryota</taxon>
        <taxon>Fungi</taxon>
        <taxon>Dikarya</taxon>
        <taxon>Ascomycota</taxon>
        <taxon>Pezizomycotina</taxon>
        <taxon>Sordariomycetes</taxon>
        <taxon>Sordariomycetidae</taxon>
        <taxon>Sordariales</taxon>
        <taxon>Chaetomiaceae</taxon>
        <taxon>Canariomyces</taxon>
    </lineage>
</organism>
<keyword evidence="2" id="KW-1185">Reference proteome</keyword>
<protein>
    <submittedName>
        <fullName evidence="1">Uncharacterized protein</fullName>
    </submittedName>
</protein>
<dbReference type="GeneID" id="89933089"/>
<evidence type="ECO:0000313" key="1">
    <source>
        <dbReference type="EMBL" id="KAK4116231.1"/>
    </source>
</evidence>